<feature type="compositionally biased region" description="Basic residues" evidence="1">
    <location>
        <begin position="59"/>
        <end position="74"/>
    </location>
</feature>
<keyword evidence="2" id="KW-0812">Transmembrane</keyword>
<protein>
    <submittedName>
        <fullName evidence="3">Uncharacterized protein</fullName>
    </submittedName>
</protein>
<keyword evidence="2" id="KW-0472">Membrane</keyword>
<evidence type="ECO:0000313" key="3">
    <source>
        <dbReference type="EMBL" id="RTS42609.1"/>
    </source>
</evidence>
<evidence type="ECO:0000313" key="4">
    <source>
        <dbReference type="Proteomes" id="UP000276985"/>
    </source>
</evidence>
<feature type="transmembrane region" description="Helical" evidence="2">
    <location>
        <begin position="18"/>
        <end position="36"/>
    </location>
</feature>
<evidence type="ECO:0000256" key="1">
    <source>
        <dbReference type="SAM" id="MobiDB-lite"/>
    </source>
</evidence>
<keyword evidence="2" id="KW-1133">Transmembrane helix</keyword>
<accession>A0ABD7JY82</accession>
<feature type="region of interest" description="Disordered" evidence="1">
    <location>
        <begin position="40"/>
        <end position="74"/>
    </location>
</feature>
<sequence length="74" mass="8011">MDFYHPGIGLAMKSANELLAVLMIGQVASAALMIVGGRRVPAKPTPEPAAGQKGWTARRQGRSVRAVRNRHHPR</sequence>
<proteinExistence type="predicted"/>
<name>A0ABD7JY82_PSEAI</name>
<reference evidence="3 4" key="1">
    <citation type="submission" date="2018-12" db="EMBL/GenBank/DDBJ databases">
        <title>Pseudomonas aeruginosa Diversity Panel.</title>
        <authorList>
            <person name="Snesrud E."/>
            <person name="Mcgann P."/>
        </authorList>
    </citation>
    <scope>NUCLEOTIDE SEQUENCE [LARGE SCALE GENOMIC DNA]</scope>
    <source>
        <strain evidence="3 4">MRSN6241</strain>
    </source>
</reference>
<dbReference type="EMBL" id="RXTL01000030">
    <property type="protein sequence ID" value="RTS42609.1"/>
    <property type="molecule type" value="Genomic_DNA"/>
</dbReference>
<dbReference type="GeneID" id="77219273"/>
<gene>
    <name evidence="3" type="ORF">DY940_23630</name>
</gene>
<comment type="caution">
    <text evidence="3">The sequence shown here is derived from an EMBL/GenBank/DDBJ whole genome shotgun (WGS) entry which is preliminary data.</text>
</comment>
<dbReference type="Proteomes" id="UP000276985">
    <property type="component" value="Unassembled WGS sequence"/>
</dbReference>
<organism evidence="3 4">
    <name type="scientific">Pseudomonas aeruginosa</name>
    <dbReference type="NCBI Taxonomy" id="287"/>
    <lineage>
        <taxon>Bacteria</taxon>
        <taxon>Pseudomonadati</taxon>
        <taxon>Pseudomonadota</taxon>
        <taxon>Gammaproteobacteria</taxon>
        <taxon>Pseudomonadales</taxon>
        <taxon>Pseudomonadaceae</taxon>
        <taxon>Pseudomonas</taxon>
    </lineage>
</organism>
<dbReference type="RefSeq" id="WP_012074272.1">
    <property type="nucleotide sequence ID" value="NZ_CAADJR010000001.1"/>
</dbReference>
<dbReference type="AlphaFoldDB" id="A0ABD7JY82"/>
<evidence type="ECO:0000256" key="2">
    <source>
        <dbReference type="SAM" id="Phobius"/>
    </source>
</evidence>